<protein>
    <submittedName>
        <fullName evidence="1">Uncharacterized protein</fullName>
    </submittedName>
</protein>
<dbReference type="AlphaFoldDB" id="A0A0E9R993"/>
<proteinExistence type="predicted"/>
<dbReference type="EMBL" id="GBXM01082898">
    <property type="protein sequence ID" value="JAH25679.1"/>
    <property type="molecule type" value="Transcribed_RNA"/>
</dbReference>
<sequence length="40" mass="4536">MSLLSCTNYFLTLFYTFEGHSTVTILAELVDLFVSCKCKP</sequence>
<reference evidence="1" key="1">
    <citation type="submission" date="2014-11" db="EMBL/GenBank/DDBJ databases">
        <authorList>
            <person name="Amaro Gonzalez C."/>
        </authorList>
    </citation>
    <scope>NUCLEOTIDE SEQUENCE</scope>
</reference>
<name>A0A0E9R993_ANGAN</name>
<evidence type="ECO:0000313" key="1">
    <source>
        <dbReference type="EMBL" id="JAH25679.1"/>
    </source>
</evidence>
<accession>A0A0E9R993</accession>
<organism evidence="1">
    <name type="scientific">Anguilla anguilla</name>
    <name type="common">European freshwater eel</name>
    <name type="synonym">Muraena anguilla</name>
    <dbReference type="NCBI Taxonomy" id="7936"/>
    <lineage>
        <taxon>Eukaryota</taxon>
        <taxon>Metazoa</taxon>
        <taxon>Chordata</taxon>
        <taxon>Craniata</taxon>
        <taxon>Vertebrata</taxon>
        <taxon>Euteleostomi</taxon>
        <taxon>Actinopterygii</taxon>
        <taxon>Neopterygii</taxon>
        <taxon>Teleostei</taxon>
        <taxon>Anguilliformes</taxon>
        <taxon>Anguillidae</taxon>
        <taxon>Anguilla</taxon>
    </lineage>
</organism>
<reference evidence="1" key="2">
    <citation type="journal article" date="2015" name="Fish Shellfish Immunol.">
        <title>Early steps in the European eel (Anguilla anguilla)-Vibrio vulnificus interaction in the gills: Role of the RtxA13 toxin.</title>
        <authorList>
            <person name="Callol A."/>
            <person name="Pajuelo D."/>
            <person name="Ebbesson L."/>
            <person name="Teles M."/>
            <person name="MacKenzie S."/>
            <person name="Amaro C."/>
        </authorList>
    </citation>
    <scope>NUCLEOTIDE SEQUENCE</scope>
</reference>